<name>A0A8B7BQ91_PHODC</name>
<sequence length="323" mass="36232">MPLAAQPKGSSCPFSSLSSSAFLFSLSLPVAKRMSLDLEEETPSESSTSVAKDGRLVPMDLLDEYWFFHNALNTRRLPPRSPPSPNKGKESRVGASIQQQARLVSTPEKPSEDNRIAPRRLLPTPSPPPPPPPRVGPDEAGREDAAVPSESSKYPKLRHSLSSLDDRRRPQYSSSKRMMTPIPSISRRRPPRDIRVEGIISKYCADQHYLIQEANHRKAFQERKWKSLSDLEFIEVQGFKDLGFVFDEQGSSASLANVIPGLRGRKAGEGDDKVRRPYLSEAWFVQGSAPPMIQWVDKRSAADIKEQLRFWARAVACNVWQES</sequence>
<feature type="compositionally biased region" description="Basic and acidic residues" evidence="1">
    <location>
        <begin position="136"/>
        <end position="145"/>
    </location>
</feature>
<dbReference type="Proteomes" id="UP000228380">
    <property type="component" value="Chromosome 8"/>
</dbReference>
<evidence type="ECO:0000313" key="2">
    <source>
        <dbReference type="Proteomes" id="UP000228380"/>
    </source>
</evidence>
<reference evidence="3" key="2">
    <citation type="submission" date="2025-08" db="UniProtKB">
        <authorList>
            <consortium name="RefSeq"/>
        </authorList>
    </citation>
    <scope>IDENTIFICATION</scope>
    <source>
        <tissue evidence="3">Young leaves</tissue>
    </source>
</reference>
<feature type="compositionally biased region" description="Pro residues" evidence="1">
    <location>
        <begin position="124"/>
        <end position="135"/>
    </location>
</feature>
<dbReference type="GeneID" id="103702463"/>
<dbReference type="RefSeq" id="XP_008783125.3">
    <property type="nucleotide sequence ID" value="XM_008784903.4"/>
</dbReference>
<gene>
    <name evidence="3" type="primary">LOC103702463</name>
</gene>
<keyword evidence="2" id="KW-1185">Reference proteome</keyword>
<reference evidence="2" key="1">
    <citation type="journal article" date="2019" name="Nat. Commun.">
        <title>Genome-wide association mapping of date palm fruit traits.</title>
        <authorList>
            <person name="Hazzouri K.M."/>
            <person name="Gros-Balthazard M."/>
            <person name="Flowers J.M."/>
            <person name="Copetti D."/>
            <person name="Lemansour A."/>
            <person name="Lebrun M."/>
            <person name="Masmoudi K."/>
            <person name="Ferrand S."/>
            <person name="Dhar M.I."/>
            <person name="Fresquez Z.A."/>
            <person name="Rosas U."/>
            <person name="Zhang J."/>
            <person name="Talag J."/>
            <person name="Lee S."/>
            <person name="Kudrna D."/>
            <person name="Powell R.F."/>
            <person name="Leitch I.J."/>
            <person name="Krueger R.R."/>
            <person name="Wing R.A."/>
            <person name="Amiri K.M.A."/>
            <person name="Purugganan M.D."/>
        </authorList>
    </citation>
    <scope>NUCLEOTIDE SEQUENCE [LARGE SCALE GENOMIC DNA]</scope>
    <source>
        <strain evidence="2">cv. Khalas</strain>
    </source>
</reference>
<evidence type="ECO:0000256" key="1">
    <source>
        <dbReference type="SAM" id="MobiDB-lite"/>
    </source>
</evidence>
<dbReference type="PANTHER" id="PTHR33785:SF5">
    <property type="entry name" value="SERINE_ARGININE REPETITIVE MATRIX PROTEIN"/>
    <property type="match status" value="1"/>
</dbReference>
<protein>
    <submittedName>
        <fullName evidence="3">Uncharacterized protein LOC103702463</fullName>
    </submittedName>
</protein>
<dbReference type="PANTHER" id="PTHR33785">
    <property type="entry name" value="OS06G0550800 PROTEIN"/>
    <property type="match status" value="1"/>
</dbReference>
<accession>A0A8B7BQ91</accession>
<dbReference type="OrthoDB" id="1918258at2759"/>
<evidence type="ECO:0000313" key="3">
    <source>
        <dbReference type="RefSeq" id="XP_008783125.3"/>
    </source>
</evidence>
<dbReference type="AlphaFoldDB" id="A0A8B7BQ91"/>
<organism evidence="2 3">
    <name type="scientific">Phoenix dactylifera</name>
    <name type="common">Date palm</name>
    <dbReference type="NCBI Taxonomy" id="42345"/>
    <lineage>
        <taxon>Eukaryota</taxon>
        <taxon>Viridiplantae</taxon>
        <taxon>Streptophyta</taxon>
        <taxon>Embryophyta</taxon>
        <taxon>Tracheophyta</taxon>
        <taxon>Spermatophyta</taxon>
        <taxon>Magnoliopsida</taxon>
        <taxon>Liliopsida</taxon>
        <taxon>Arecaceae</taxon>
        <taxon>Coryphoideae</taxon>
        <taxon>Phoeniceae</taxon>
        <taxon>Phoenix</taxon>
    </lineage>
</organism>
<dbReference type="KEGG" id="pda:103702463"/>
<proteinExistence type="predicted"/>
<feature type="region of interest" description="Disordered" evidence="1">
    <location>
        <begin position="74"/>
        <end position="189"/>
    </location>
</feature>